<dbReference type="SUPFAM" id="SSF103247">
    <property type="entry name" value="TT1751-like"/>
    <property type="match status" value="1"/>
</dbReference>
<comment type="caution">
    <text evidence="1">The sequence shown here is derived from an EMBL/GenBank/DDBJ whole genome shotgun (WGS) entry which is preliminary data.</text>
</comment>
<sequence length="308" mass="33475">MRYRSFCFLFCLSYQSVGISGQLLKPFVLASESREDVSTVVEKVKIALSKGDFEIVGEYAPYAGAHVVVATNDYLRRVAESEANAIFLAGQRISITESGDGTVQVAYTNPRYFSAAYRVKADIEPVNSALESTLGRVETFGARGLSSGKLSRYHYSFGMEYFDDFLVLAEYDSFQRAVDVVVNSLKEGIGDSNYVYGIDLPGSQLAVFGVGIGSGMGSDSTVMDVVDFQAMKQTAHLPYEVVVQGGRVMALAPRFRIAVDFPDLRMTGDHGFSKLMAAPDAIHKTLTLVAGKQWENPVWKSSLIGGGG</sequence>
<dbReference type="InterPro" id="IPR035923">
    <property type="entry name" value="TT1751-like_sf"/>
</dbReference>
<dbReference type="EMBL" id="MPRJ01000010">
    <property type="protein sequence ID" value="OOZ37400.1"/>
    <property type="molecule type" value="Genomic_DNA"/>
</dbReference>
<evidence type="ECO:0000313" key="1">
    <source>
        <dbReference type="EMBL" id="OOZ37400.1"/>
    </source>
</evidence>
<keyword evidence="2" id="KW-1185">Reference proteome</keyword>
<protein>
    <submittedName>
        <fullName evidence="1">Uncharacterized protein</fullName>
    </submittedName>
</protein>
<proteinExistence type="predicted"/>
<accession>A0A1T2KXA6</accession>
<name>A0A1T2KXA6_9GAMM</name>
<organism evidence="1 2">
    <name type="scientific">Solemya velesiana gill symbiont</name>
    <dbReference type="NCBI Taxonomy" id="1918948"/>
    <lineage>
        <taxon>Bacteria</taxon>
        <taxon>Pseudomonadati</taxon>
        <taxon>Pseudomonadota</taxon>
        <taxon>Gammaproteobacteria</taxon>
        <taxon>sulfur-oxidizing symbionts</taxon>
    </lineage>
</organism>
<evidence type="ECO:0000313" key="2">
    <source>
        <dbReference type="Proteomes" id="UP000190896"/>
    </source>
</evidence>
<dbReference type="AlphaFoldDB" id="A0A1T2KXA6"/>
<gene>
    <name evidence="1" type="ORF">BOW51_02310</name>
</gene>
<reference evidence="1 2" key="1">
    <citation type="submission" date="2016-11" db="EMBL/GenBank/DDBJ databases">
        <title>Mixed transmission modes and dynamic genome evolution in an obligate animal-bacterial symbiosis.</title>
        <authorList>
            <person name="Russell S.L."/>
            <person name="Corbett-Detig R.B."/>
            <person name="Cavanaugh C.M."/>
        </authorList>
    </citation>
    <scope>NUCLEOTIDE SEQUENCE [LARGE SCALE GENOMIC DNA]</scope>
    <source>
        <strain evidence="1">Se-Cadez</strain>
    </source>
</reference>
<dbReference type="Proteomes" id="UP000190896">
    <property type="component" value="Unassembled WGS sequence"/>
</dbReference>